<evidence type="ECO:0000256" key="9">
    <source>
        <dbReference type="ARBA" id="ARBA00040505"/>
    </source>
</evidence>
<keyword evidence="12" id="KW-1185">Reference proteome</keyword>
<protein>
    <recommendedName>
        <fullName evidence="9">Hydroxylysine kinase</fullName>
        <ecNumber evidence="8">2.7.1.81</ecNumber>
    </recommendedName>
</protein>
<dbReference type="EC" id="2.7.1.81" evidence="8"/>
<evidence type="ECO:0000256" key="4">
    <source>
        <dbReference type="ARBA" id="ARBA00022679"/>
    </source>
</evidence>
<evidence type="ECO:0000313" key="12">
    <source>
        <dbReference type="Proteomes" id="UP001159405"/>
    </source>
</evidence>
<dbReference type="Gene3D" id="3.90.1200.10">
    <property type="match status" value="1"/>
</dbReference>
<organism evidence="11 12">
    <name type="scientific">Porites lobata</name>
    <dbReference type="NCBI Taxonomy" id="104759"/>
    <lineage>
        <taxon>Eukaryota</taxon>
        <taxon>Metazoa</taxon>
        <taxon>Cnidaria</taxon>
        <taxon>Anthozoa</taxon>
        <taxon>Hexacorallia</taxon>
        <taxon>Scleractinia</taxon>
        <taxon>Fungiina</taxon>
        <taxon>Poritidae</taxon>
        <taxon>Porites</taxon>
    </lineage>
</organism>
<reference evidence="11 12" key="1">
    <citation type="submission" date="2022-05" db="EMBL/GenBank/DDBJ databases">
        <authorList>
            <consortium name="Genoscope - CEA"/>
            <person name="William W."/>
        </authorList>
    </citation>
    <scope>NUCLEOTIDE SEQUENCE [LARGE SCALE GENOMIC DNA]</scope>
</reference>
<evidence type="ECO:0000256" key="5">
    <source>
        <dbReference type="ARBA" id="ARBA00022777"/>
    </source>
</evidence>
<sequence length="227" mass="25934">GKVLKQTSLSNKVLFEVGKAVGKMNRELKEFECSTLSRPDFLWDMSRAGDAVEEYLEAVSENHYIEMVRKICHNFRKEVLPKLHLLPKQLIHGDLNQGNILILSDENGKTAPGIGFIDFGFLNYSCRIFDVAVALMHILNVEVGFELSGGRIRMAKYFLNGYNSVNPLSNEEISLLPVLVVSRFCQSLVYRTYLNTPVNPDDKMDLTIRNGWKNLEVLWKIPREEIL</sequence>
<dbReference type="SUPFAM" id="SSF56112">
    <property type="entry name" value="Protein kinase-like (PK-like)"/>
    <property type="match status" value="1"/>
</dbReference>
<dbReference type="Proteomes" id="UP001159405">
    <property type="component" value="Unassembled WGS sequence"/>
</dbReference>
<evidence type="ECO:0000256" key="2">
    <source>
        <dbReference type="ARBA" id="ARBA00006219"/>
    </source>
</evidence>
<evidence type="ECO:0000256" key="8">
    <source>
        <dbReference type="ARBA" id="ARBA00038873"/>
    </source>
</evidence>
<evidence type="ECO:0000256" key="1">
    <source>
        <dbReference type="ARBA" id="ARBA00004496"/>
    </source>
</evidence>
<dbReference type="Pfam" id="PF01636">
    <property type="entry name" value="APH"/>
    <property type="match status" value="1"/>
</dbReference>
<keyword evidence="5" id="KW-0418">Kinase</keyword>
<proteinExistence type="inferred from homology"/>
<comment type="function">
    <text evidence="7">Catalyzes the GTP-dependent phosphorylation of 5-hydroxy-L-lysine.</text>
</comment>
<dbReference type="InterPro" id="IPR011009">
    <property type="entry name" value="Kinase-like_dom_sf"/>
</dbReference>
<gene>
    <name evidence="11" type="ORF">PLOB_00006818</name>
</gene>
<evidence type="ECO:0000256" key="6">
    <source>
        <dbReference type="ARBA" id="ARBA00036820"/>
    </source>
</evidence>
<evidence type="ECO:0000259" key="10">
    <source>
        <dbReference type="Pfam" id="PF01636"/>
    </source>
</evidence>
<comment type="subcellular location">
    <subcellularLocation>
        <location evidence="1">Cytoplasm</location>
    </subcellularLocation>
</comment>
<evidence type="ECO:0000256" key="7">
    <source>
        <dbReference type="ARBA" id="ARBA00037368"/>
    </source>
</evidence>
<dbReference type="EMBL" id="CALNXK010000130">
    <property type="protein sequence ID" value="CAH3164562.1"/>
    <property type="molecule type" value="Genomic_DNA"/>
</dbReference>
<comment type="caution">
    <text evidence="11">The sequence shown here is derived from an EMBL/GenBank/DDBJ whole genome shotgun (WGS) entry which is preliminary data.</text>
</comment>
<accession>A0ABN8QI53</accession>
<dbReference type="PANTHER" id="PTHR21064:SF1">
    <property type="entry name" value="HYDROXYLYSINE KINASE"/>
    <property type="match status" value="1"/>
</dbReference>
<dbReference type="PANTHER" id="PTHR21064">
    <property type="entry name" value="AMINOGLYCOSIDE PHOSPHOTRANSFERASE DOMAIN-CONTAINING PROTEIN-RELATED"/>
    <property type="match status" value="1"/>
</dbReference>
<name>A0ABN8QI53_9CNID</name>
<evidence type="ECO:0000256" key="3">
    <source>
        <dbReference type="ARBA" id="ARBA00022490"/>
    </source>
</evidence>
<comment type="similarity">
    <text evidence="2">Belongs to the aminoglycoside phosphotransferase family.</text>
</comment>
<comment type="catalytic activity">
    <reaction evidence="6">
        <text>(5R)-5-hydroxy-L-lysine + GTP = (5R)-5-phosphooxy-L-lysine + GDP + H(+)</text>
        <dbReference type="Rhea" id="RHEA:19049"/>
        <dbReference type="ChEBI" id="CHEBI:15378"/>
        <dbReference type="ChEBI" id="CHEBI:37565"/>
        <dbReference type="ChEBI" id="CHEBI:57882"/>
        <dbReference type="ChEBI" id="CHEBI:58189"/>
        <dbReference type="ChEBI" id="CHEBI:58357"/>
        <dbReference type="EC" id="2.7.1.81"/>
    </reaction>
</comment>
<feature type="non-terminal residue" evidence="11">
    <location>
        <position position="227"/>
    </location>
</feature>
<dbReference type="InterPro" id="IPR050249">
    <property type="entry name" value="Pseudomonas-type_ThrB"/>
</dbReference>
<feature type="domain" description="Aminoglycoside phosphotransferase" evidence="10">
    <location>
        <begin position="7"/>
        <end position="148"/>
    </location>
</feature>
<keyword evidence="3" id="KW-0963">Cytoplasm</keyword>
<feature type="non-terminal residue" evidence="11">
    <location>
        <position position="1"/>
    </location>
</feature>
<dbReference type="InterPro" id="IPR002575">
    <property type="entry name" value="Aminoglycoside_PTrfase"/>
</dbReference>
<evidence type="ECO:0000313" key="11">
    <source>
        <dbReference type="EMBL" id="CAH3164562.1"/>
    </source>
</evidence>
<keyword evidence="4" id="KW-0808">Transferase</keyword>